<reference evidence="2 3" key="1">
    <citation type="submission" date="2019-08" db="EMBL/GenBank/DDBJ databases">
        <title>In-depth cultivation of the pig gut microbiome towards novel bacterial diversity and tailored functional studies.</title>
        <authorList>
            <person name="Wylensek D."/>
            <person name="Hitch T.C.A."/>
            <person name="Clavel T."/>
        </authorList>
    </citation>
    <scope>NUCLEOTIDE SEQUENCE [LARGE SCALE GENOMIC DNA]</scope>
    <source>
        <strain evidence="2 3">BBE-744-WT-12</strain>
    </source>
</reference>
<dbReference type="EMBL" id="VUNS01000027">
    <property type="protein sequence ID" value="MST99020.1"/>
    <property type="molecule type" value="Genomic_DNA"/>
</dbReference>
<name>A0A844G5A0_9BACT</name>
<dbReference type="AlphaFoldDB" id="A0A844G5A0"/>
<accession>A0A844G5A0</accession>
<protein>
    <submittedName>
        <fullName evidence="2">Helix-turn-helix transcriptional regulator</fullName>
    </submittedName>
</protein>
<dbReference type="GO" id="GO:0003677">
    <property type="term" value="F:DNA binding"/>
    <property type="evidence" value="ECO:0007669"/>
    <property type="project" value="InterPro"/>
</dbReference>
<dbReference type="PROSITE" id="PS50943">
    <property type="entry name" value="HTH_CROC1"/>
    <property type="match status" value="1"/>
</dbReference>
<dbReference type="RefSeq" id="WP_154420112.1">
    <property type="nucleotide sequence ID" value="NZ_VUNS01000027.1"/>
</dbReference>
<dbReference type="SMART" id="SM00530">
    <property type="entry name" value="HTH_XRE"/>
    <property type="match status" value="1"/>
</dbReference>
<dbReference type="Proteomes" id="UP000435649">
    <property type="component" value="Unassembled WGS sequence"/>
</dbReference>
<comment type="caution">
    <text evidence="2">The sequence shown here is derived from an EMBL/GenBank/DDBJ whole genome shotgun (WGS) entry which is preliminary data.</text>
</comment>
<sequence>MSKKSKAEKRKAKLRARKQQIALSEQSLSTRLSCALEKLCEPVMPEYIDDSNGPDLVGRRIVWRMGQIAWNIVVTGRRESISEAFQRTQLDVEQQKTVQNEIIGLAKRKYAEFPNLRTAIRDFSVLRVGGVPHIKARPGDTFPEIPFPEFGEPESEPETGSDVTPDIVRTLRKRMKLTQIQFGEIFGMTSKKVSAWEHGKAEPTEEQKQKIQALLKENNEQERETC</sequence>
<proteinExistence type="predicted"/>
<dbReference type="InterPro" id="IPR001387">
    <property type="entry name" value="Cro/C1-type_HTH"/>
</dbReference>
<evidence type="ECO:0000259" key="1">
    <source>
        <dbReference type="PROSITE" id="PS50943"/>
    </source>
</evidence>
<dbReference type="SUPFAM" id="SSF47413">
    <property type="entry name" value="lambda repressor-like DNA-binding domains"/>
    <property type="match status" value="1"/>
</dbReference>
<evidence type="ECO:0000313" key="3">
    <source>
        <dbReference type="Proteomes" id="UP000435649"/>
    </source>
</evidence>
<organism evidence="2 3">
    <name type="scientific">Victivallis lenta</name>
    <dbReference type="NCBI Taxonomy" id="2606640"/>
    <lineage>
        <taxon>Bacteria</taxon>
        <taxon>Pseudomonadati</taxon>
        <taxon>Lentisphaerota</taxon>
        <taxon>Lentisphaeria</taxon>
        <taxon>Victivallales</taxon>
        <taxon>Victivallaceae</taxon>
        <taxon>Victivallis</taxon>
    </lineage>
</organism>
<gene>
    <name evidence="2" type="ORF">FYJ85_18455</name>
</gene>
<evidence type="ECO:0000313" key="2">
    <source>
        <dbReference type="EMBL" id="MST99020.1"/>
    </source>
</evidence>
<dbReference type="Gene3D" id="1.10.260.40">
    <property type="entry name" value="lambda repressor-like DNA-binding domains"/>
    <property type="match status" value="1"/>
</dbReference>
<feature type="domain" description="HTH cro/C1-type" evidence="1">
    <location>
        <begin position="168"/>
        <end position="211"/>
    </location>
</feature>
<keyword evidence="3" id="KW-1185">Reference proteome</keyword>
<dbReference type="CDD" id="cd00093">
    <property type="entry name" value="HTH_XRE"/>
    <property type="match status" value="1"/>
</dbReference>
<dbReference type="InterPro" id="IPR010982">
    <property type="entry name" value="Lambda_DNA-bd_dom_sf"/>
</dbReference>